<evidence type="ECO:0000313" key="4">
    <source>
        <dbReference type="Proteomes" id="UP000054771"/>
    </source>
</evidence>
<sequence length="181" mass="18691">MHASVLVLGAVLSTQALAAHRQAVMPAFGKRQTGEAFDPIEDETCPSDWPICGNSNFCYNTAEDYICCPGQEHVCPPGSYCLQNPYCCPDGLDPETCAEEFGITLDPTPTATSTASTSTPVIPTTTSSATSTPTSSSAVPPTGTETETPEVPEFTGAANAKIAGSAAALLGWVGIFGNLLI</sequence>
<feature type="chain" id="PRO_5006857429" description="GPI anchored serine-threonine rich protein" evidence="2">
    <location>
        <begin position="19"/>
        <end position="181"/>
    </location>
</feature>
<dbReference type="Proteomes" id="UP000054771">
    <property type="component" value="Unassembled WGS sequence"/>
</dbReference>
<keyword evidence="4" id="KW-1185">Reference proteome</keyword>
<dbReference type="OrthoDB" id="5409186at2759"/>
<reference evidence="4" key="1">
    <citation type="journal article" date="2016" name="Genome Announc.">
        <title>Draft genome sequences of fungus Aspergillus calidoustus.</title>
        <authorList>
            <person name="Horn F."/>
            <person name="Linde J."/>
            <person name="Mattern D.J."/>
            <person name="Walther G."/>
            <person name="Guthke R."/>
            <person name="Scherlach K."/>
            <person name="Martin K."/>
            <person name="Brakhage A.A."/>
            <person name="Petzke L."/>
            <person name="Valiante V."/>
        </authorList>
    </citation>
    <scope>NUCLEOTIDE SEQUENCE [LARGE SCALE GENOMIC DNA]</scope>
    <source>
        <strain evidence="4">SF006504</strain>
    </source>
</reference>
<dbReference type="AlphaFoldDB" id="A0A0U5FZA9"/>
<name>A0A0U5FZA9_ASPCI</name>
<feature type="signal peptide" evidence="2">
    <location>
        <begin position="1"/>
        <end position="18"/>
    </location>
</feature>
<feature type="region of interest" description="Disordered" evidence="1">
    <location>
        <begin position="108"/>
        <end position="150"/>
    </location>
</feature>
<protein>
    <recommendedName>
        <fullName evidence="5">GPI anchored serine-threonine rich protein</fullName>
    </recommendedName>
</protein>
<evidence type="ECO:0000256" key="2">
    <source>
        <dbReference type="SAM" id="SignalP"/>
    </source>
</evidence>
<evidence type="ECO:0008006" key="5">
    <source>
        <dbReference type="Google" id="ProtNLM"/>
    </source>
</evidence>
<dbReference type="EMBL" id="CDMC01000004">
    <property type="protein sequence ID" value="CEL04945.1"/>
    <property type="molecule type" value="Genomic_DNA"/>
</dbReference>
<proteinExistence type="predicted"/>
<keyword evidence="2" id="KW-0732">Signal</keyword>
<evidence type="ECO:0000256" key="1">
    <source>
        <dbReference type="SAM" id="MobiDB-lite"/>
    </source>
</evidence>
<evidence type="ECO:0000313" key="3">
    <source>
        <dbReference type="EMBL" id="CEL04945.1"/>
    </source>
</evidence>
<dbReference type="OMA" id="GDSCCAN"/>
<organism evidence="3 4">
    <name type="scientific">Aspergillus calidoustus</name>
    <dbReference type="NCBI Taxonomy" id="454130"/>
    <lineage>
        <taxon>Eukaryota</taxon>
        <taxon>Fungi</taxon>
        <taxon>Dikarya</taxon>
        <taxon>Ascomycota</taxon>
        <taxon>Pezizomycotina</taxon>
        <taxon>Eurotiomycetes</taxon>
        <taxon>Eurotiomycetidae</taxon>
        <taxon>Eurotiales</taxon>
        <taxon>Aspergillaceae</taxon>
        <taxon>Aspergillus</taxon>
        <taxon>Aspergillus subgen. Nidulantes</taxon>
    </lineage>
</organism>
<accession>A0A0U5FZA9</accession>
<gene>
    <name evidence="3" type="ORF">ASPCAL06069</name>
</gene>